<name>A0A8H7KHJ4_AGABI</name>
<evidence type="ECO:0000313" key="3">
    <source>
        <dbReference type="EMBL" id="KAF7776699.1"/>
    </source>
</evidence>
<dbReference type="GO" id="GO:0005737">
    <property type="term" value="C:cytoplasm"/>
    <property type="evidence" value="ECO:0007669"/>
    <property type="project" value="TreeGrafter"/>
</dbReference>
<dbReference type="PROSITE" id="PS50196">
    <property type="entry name" value="RANBD1"/>
    <property type="match status" value="1"/>
</dbReference>
<feature type="region of interest" description="Disordered" evidence="1">
    <location>
        <begin position="154"/>
        <end position="214"/>
    </location>
</feature>
<dbReference type="SMART" id="SM00160">
    <property type="entry name" value="RanBD"/>
    <property type="match status" value="1"/>
</dbReference>
<dbReference type="InterPro" id="IPR045256">
    <property type="entry name" value="RanBP1_RanBD"/>
</dbReference>
<dbReference type="InterPro" id="IPR000156">
    <property type="entry name" value="Ran_bind_dom"/>
</dbReference>
<dbReference type="InterPro" id="IPR011993">
    <property type="entry name" value="PH-like_dom_sf"/>
</dbReference>
<protein>
    <recommendedName>
        <fullName evidence="2">RanBD1 domain-containing protein</fullName>
    </recommendedName>
</protein>
<dbReference type="CDD" id="cd13179">
    <property type="entry name" value="RanBD_RanBP1"/>
    <property type="match status" value="1"/>
</dbReference>
<dbReference type="GO" id="GO:0006913">
    <property type="term" value="P:nucleocytoplasmic transport"/>
    <property type="evidence" value="ECO:0007669"/>
    <property type="project" value="InterPro"/>
</dbReference>
<dbReference type="GO" id="GO:0005643">
    <property type="term" value="C:nuclear pore"/>
    <property type="evidence" value="ECO:0007669"/>
    <property type="project" value="TreeGrafter"/>
</dbReference>
<dbReference type="FunFam" id="2.30.29.30:FF:000312">
    <property type="entry name" value="Ran binding protein 1"/>
    <property type="match status" value="1"/>
</dbReference>
<feature type="compositionally biased region" description="Basic and acidic residues" evidence="1">
    <location>
        <begin position="165"/>
        <end position="214"/>
    </location>
</feature>
<evidence type="ECO:0000259" key="2">
    <source>
        <dbReference type="PROSITE" id="PS50196"/>
    </source>
</evidence>
<comment type="caution">
    <text evidence="3">The sequence shown here is derived from an EMBL/GenBank/DDBJ whole genome shotgun (WGS) entry which is preliminary data.</text>
</comment>
<proteinExistence type="predicted"/>
<evidence type="ECO:0000313" key="4">
    <source>
        <dbReference type="Proteomes" id="UP000629468"/>
    </source>
</evidence>
<gene>
    <name evidence="3" type="ORF">Agabi119p4_5092</name>
</gene>
<dbReference type="SUPFAM" id="SSF50729">
    <property type="entry name" value="PH domain-like"/>
    <property type="match status" value="1"/>
</dbReference>
<feature type="compositionally biased region" description="Polar residues" evidence="1">
    <location>
        <begin position="154"/>
        <end position="163"/>
    </location>
</feature>
<dbReference type="PANTHER" id="PTHR23138:SF87">
    <property type="entry name" value="E3 SUMO-PROTEIN LIGASE RANBP2"/>
    <property type="match status" value="1"/>
</dbReference>
<organism evidence="3 4">
    <name type="scientific">Agaricus bisporus var. burnettii</name>
    <dbReference type="NCBI Taxonomy" id="192524"/>
    <lineage>
        <taxon>Eukaryota</taxon>
        <taxon>Fungi</taxon>
        <taxon>Dikarya</taxon>
        <taxon>Basidiomycota</taxon>
        <taxon>Agaricomycotina</taxon>
        <taxon>Agaricomycetes</taxon>
        <taxon>Agaricomycetidae</taxon>
        <taxon>Agaricales</taxon>
        <taxon>Agaricineae</taxon>
        <taxon>Agaricaceae</taxon>
        <taxon>Agaricus</taxon>
    </lineage>
</organism>
<sequence length="214" mass="24240">MSSETPQALAPRDEEADVHFEPVIKLTEQVDTKTLEEDEDVTFKMRAKLFRFDSPSSEWKERGTGDVKLLSHKETKKVRLVMRRDKTLKVCANHYVSSEMKLQPNIGSDRSWVWKVGADYAENPATPETLAIRFANSDNAAQFKTAFEEAQKSNVELSGTATQPADDKAEEKEEKAEEAEEKKEGAEEKAEKAEEPEAAADTERKEEQTEEKKD</sequence>
<feature type="domain" description="RanBD1" evidence="2">
    <location>
        <begin position="19"/>
        <end position="156"/>
    </location>
</feature>
<dbReference type="PANTHER" id="PTHR23138">
    <property type="entry name" value="RAN BINDING PROTEIN"/>
    <property type="match status" value="1"/>
</dbReference>
<accession>A0A8H7KHJ4</accession>
<dbReference type="Pfam" id="PF00638">
    <property type="entry name" value="Ran_BP1"/>
    <property type="match status" value="1"/>
</dbReference>
<dbReference type="Proteomes" id="UP000629468">
    <property type="component" value="Unassembled WGS sequence"/>
</dbReference>
<dbReference type="Gene3D" id="2.30.29.30">
    <property type="entry name" value="Pleckstrin-homology domain (PH domain)/Phosphotyrosine-binding domain (PTB)"/>
    <property type="match status" value="1"/>
</dbReference>
<dbReference type="EMBL" id="JABXXO010000006">
    <property type="protein sequence ID" value="KAF7776699.1"/>
    <property type="molecule type" value="Genomic_DNA"/>
</dbReference>
<reference evidence="3 4" key="1">
    <citation type="journal article" name="Sci. Rep.">
        <title>Telomere-to-telomere assembled and centromere annotated genomes of the two main subspecies of the button mushroom Agaricus bisporus reveal especially polymorphic chromosome ends.</title>
        <authorList>
            <person name="Sonnenberg A.S.M."/>
            <person name="Sedaghat-Telgerd N."/>
            <person name="Lavrijssen B."/>
            <person name="Ohm R.A."/>
            <person name="Hendrickx P.M."/>
            <person name="Scholtmeijer K."/>
            <person name="Baars J.J.P."/>
            <person name="van Peer A."/>
        </authorList>
    </citation>
    <scope>NUCLEOTIDE SEQUENCE [LARGE SCALE GENOMIC DNA]</scope>
    <source>
        <strain evidence="3 4">H119_p4</strain>
    </source>
</reference>
<dbReference type="AlphaFoldDB" id="A0A8H7KHJ4"/>
<dbReference type="GO" id="GO:0005096">
    <property type="term" value="F:GTPase activator activity"/>
    <property type="evidence" value="ECO:0007669"/>
    <property type="project" value="TreeGrafter"/>
</dbReference>
<dbReference type="InterPro" id="IPR045255">
    <property type="entry name" value="RanBP1-like"/>
</dbReference>
<evidence type="ECO:0000256" key="1">
    <source>
        <dbReference type="SAM" id="MobiDB-lite"/>
    </source>
</evidence>